<evidence type="ECO:0000259" key="7">
    <source>
        <dbReference type="PROSITE" id="PS50112"/>
    </source>
</evidence>
<comment type="caution">
    <text evidence="9">The sequence shown here is derived from an EMBL/GenBank/DDBJ whole genome shotgun (WGS) entry which is preliminary data.</text>
</comment>
<comment type="catalytic activity">
    <reaction evidence="1">
        <text>ATP + protein L-histidine = ADP + protein N-phospho-L-histidine.</text>
        <dbReference type="EC" id="2.7.13.3"/>
    </reaction>
</comment>
<dbReference type="Gene3D" id="3.40.50.2300">
    <property type="match status" value="1"/>
</dbReference>
<dbReference type="RefSeq" id="WP_010853191.1">
    <property type="nucleotide sequence ID" value="NZ_AQHR01000035.1"/>
</dbReference>
<keyword evidence="4" id="KW-0808">Transferase</keyword>
<organism evidence="9 10">
    <name type="scientific">Lunatimonas lonarensis</name>
    <dbReference type="NCBI Taxonomy" id="1232681"/>
    <lineage>
        <taxon>Bacteria</taxon>
        <taxon>Pseudomonadati</taxon>
        <taxon>Bacteroidota</taxon>
        <taxon>Cytophagia</taxon>
        <taxon>Cytophagales</taxon>
        <taxon>Cyclobacteriaceae</taxon>
    </lineage>
</organism>
<dbReference type="NCBIfam" id="TIGR00229">
    <property type="entry name" value="sensory_box"/>
    <property type="match status" value="2"/>
</dbReference>
<accession>R7ZWN6</accession>
<name>R7ZWN6_9BACT</name>
<dbReference type="OrthoDB" id="9124519at2"/>
<feature type="region of interest" description="Disordered" evidence="6">
    <location>
        <begin position="809"/>
        <end position="828"/>
    </location>
</feature>
<dbReference type="InterPro" id="IPR000014">
    <property type="entry name" value="PAS"/>
</dbReference>
<evidence type="ECO:0000256" key="4">
    <source>
        <dbReference type="ARBA" id="ARBA00022679"/>
    </source>
</evidence>
<dbReference type="CDD" id="cd00130">
    <property type="entry name" value="PAS"/>
    <property type="match status" value="2"/>
</dbReference>
<dbReference type="SMART" id="SM00091">
    <property type="entry name" value="PAS"/>
    <property type="match status" value="4"/>
</dbReference>
<feature type="domain" description="PAS" evidence="7">
    <location>
        <begin position="611"/>
        <end position="668"/>
    </location>
</feature>
<evidence type="ECO:0000256" key="1">
    <source>
        <dbReference type="ARBA" id="ARBA00000085"/>
    </source>
</evidence>
<dbReference type="EMBL" id="AQHR01000035">
    <property type="protein sequence ID" value="EON78433.1"/>
    <property type="molecule type" value="Genomic_DNA"/>
</dbReference>
<dbReference type="InterPro" id="IPR000700">
    <property type="entry name" value="PAS-assoc_C"/>
</dbReference>
<dbReference type="InterPro" id="IPR013656">
    <property type="entry name" value="PAS_4"/>
</dbReference>
<dbReference type="SUPFAM" id="SSF55785">
    <property type="entry name" value="PYP-like sensor domain (PAS domain)"/>
    <property type="match status" value="4"/>
</dbReference>
<reference evidence="9 10" key="1">
    <citation type="submission" date="2013-02" db="EMBL/GenBank/DDBJ databases">
        <title>A novel strain isolated from Lonar lake, Maharashtra, India.</title>
        <authorList>
            <person name="Singh A."/>
        </authorList>
    </citation>
    <scope>NUCLEOTIDE SEQUENCE [LARGE SCALE GENOMIC DNA]</scope>
    <source>
        <strain evidence="9 10">AK24</strain>
    </source>
</reference>
<dbReference type="Proteomes" id="UP000013909">
    <property type="component" value="Unassembled WGS sequence"/>
</dbReference>
<evidence type="ECO:0000256" key="5">
    <source>
        <dbReference type="ARBA" id="ARBA00022777"/>
    </source>
</evidence>
<evidence type="ECO:0000313" key="9">
    <source>
        <dbReference type="EMBL" id="EON78433.1"/>
    </source>
</evidence>
<dbReference type="PROSITE" id="PS50113">
    <property type="entry name" value="PAC"/>
    <property type="match status" value="1"/>
</dbReference>
<gene>
    <name evidence="9" type="ORF">ADIS_1044</name>
</gene>
<keyword evidence="10" id="KW-1185">Reference proteome</keyword>
<dbReference type="Pfam" id="PF13426">
    <property type="entry name" value="PAS_9"/>
    <property type="match status" value="1"/>
</dbReference>
<dbReference type="AlphaFoldDB" id="R7ZWN6"/>
<dbReference type="PROSITE" id="PS50112">
    <property type="entry name" value="PAS"/>
    <property type="match status" value="1"/>
</dbReference>
<sequence length="960" mass="110413">MPFDRNYLENKWKESFPIPPNILRSWGLGLLVVEKNGLTAKLDSSATAYFGLNESITNGWEIQLGDFLRDENLAEIKRQVFQLAAKEFELDLSLKKNSEREELRSFWRTQNELFLVAVWREKTAEHKSAPTPAFPADLHRIAIICFDRDQKVCSVNEPFTQLTGYTMRDIPSLDKWQAKLGNLSASLSDELDTAHFLNSNAALQKNLKILRTKEGKSLIVEESHFFYGIHHFWTYLDVSDHWQIVEELEKQKQYIDSILSALPDLLFIIDRDGRFIETKSGQLDNLAIPLEQFAHKKISEVLPNPFADRLMASIVQCIADKEPTAIQYDLPINGVIRDFEARIAPFGSDRVVVLARDISASKNTERSLKKTKEFLEQAGRMAQVGAFEYFPATRQLNWSSATREIHEVPDDFIETIENAPTFFEKNTDRSVVFKAWNNALCFGENADFEATLLTFSGKKKWVRVIINSELEEGKCVRMYGTMQDITERKKTLEKQQQFISEAPSAMAMLDTQMRYLAYSKKWIEDYQITDKDILGKSHYEVFPEIGEEWRTIHTQALTGQSFGRDEDRFERADGSVNYMKWKINPWYDGEKIGGLIMLTENVTNEKVALNSQRRLSKIVEESVNEIYVFDKNLTITHANKAATKNLGYSIEELTGMRITDLLEDISPSGLHSTYLDSLSSIPDQKMTLETLHRRKDRSLYPVQVNFSKLASDGEEFFVSIALDITERINHIRAIEEQNRILKDIAWMQSHVVRAPLSRMMMLLSLLENKDIVYGEHDLLKSREEVIQSVKETAEEIDRIISDISTKTKTLNPSLENEEAPTPAKQPSTDSCEFWLIDEDELSQLVNRYTVIQHGLSERPRQFHEAEEALEILMAENQPGRSFLILLDLQTLERSKTNWLDTLISAEIKASLAIITMDEQGKKNHEPKGKANPYVVDHVTKPLKKSQIERIKKHMREMGTT</sequence>
<proteinExistence type="predicted"/>
<dbReference type="GO" id="GO:0000155">
    <property type="term" value="F:phosphorelay sensor kinase activity"/>
    <property type="evidence" value="ECO:0007669"/>
    <property type="project" value="InterPro"/>
</dbReference>
<dbReference type="Pfam" id="PF08448">
    <property type="entry name" value="PAS_4"/>
    <property type="match status" value="2"/>
</dbReference>
<dbReference type="EC" id="2.7.13.3" evidence="2"/>
<dbReference type="STRING" id="1232681.ADIS_1044"/>
<dbReference type="PANTHER" id="PTHR43304:SF1">
    <property type="entry name" value="PAC DOMAIN-CONTAINING PROTEIN"/>
    <property type="match status" value="1"/>
</dbReference>
<evidence type="ECO:0000259" key="8">
    <source>
        <dbReference type="PROSITE" id="PS50113"/>
    </source>
</evidence>
<dbReference type="InterPro" id="IPR001610">
    <property type="entry name" value="PAC"/>
</dbReference>
<dbReference type="InterPro" id="IPR052162">
    <property type="entry name" value="Sensor_kinase/Photoreceptor"/>
</dbReference>
<dbReference type="InterPro" id="IPR035965">
    <property type="entry name" value="PAS-like_dom_sf"/>
</dbReference>
<evidence type="ECO:0000256" key="6">
    <source>
        <dbReference type="SAM" id="MobiDB-lite"/>
    </source>
</evidence>
<dbReference type="CDD" id="cd00082">
    <property type="entry name" value="HisKA"/>
    <property type="match status" value="1"/>
</dbReference>
<evidence type="ECO:0000256" key="3">
    <source>
        <dbReference type="ARBA" id="ARBA00022553"/>
    </source>
</evidence>
<dbReference type="InterPro" id="IPR003661">
    <property type="entry name" value="HisK_dim/P_dom"/>
</dbReference>
<dbReference type="PANTHER" id="PTHR43304">
    <property type="entry name" value="PHYTOCHROME-LIKE PROTEIN CPH1"/>
    <property type="match status" value="1"/>
</dbReference>
<evidence type="ECO:0000313" key="10">
    <source>
        <dbReference type="Proteomes" id="UP000013909"/>
    </source>
</evidence>
<dbReference type="Gene3D" id="3.30.450.20">
    <property type="entry name" value="PAS domain"/>
    <property type="match status" value="4"/>
</dbReference>
<evidence type="ECO:0000256" key="2">
    <source>
        <dbReference type="ARBA" id="ARBA00012438"/>
    </source>
</evidence>
<keyword evidence="3" id="KW-0597">Phosphoprotein</keyword>
<feature type="domain" description="PAC" evidence="8">
    <location>
        <begin position="446"/>
        <end position="497"/>
    </location>
</feature>
<dbReference type="SMART" id="SM00086">
    <property type="entry name" value="PAC"/>
    <property type="match status" value="3"/>
</dbReference>
<protein>
    <recommendedName>
        <fullName evidence="2">histidine kinase</fullName>
        <ecNumber evidence="2">2.7.13.3</ecNumber>
    </recommendedName>
</protein>
<keyword evidence="5" id="KW-0418">Kinase</keyword>